<keyword evidence="2" id="KW-1185">Reference proteome</keyword>
<dbReference type="EMBL" id="JAHRIO010081381">
    <property type="protein sequence ID" value="MEQ2185362.1"/>
    <property type="molecule type" value="Genomic_DNA"/>
</dbReference>
<evidence type="ECO:0000313" key="1">
    <source>
        <dbReference type="EMBL" id="MEQ2185362.1"/>
    </source>
</evidence>
<evidence type="ECO:0000313" key="2">
    <source>
        <dbReference type="Proteomes" id="UP001476798"/>
    </source>
</evidence>
<gene>
    <name evidence="1" type="ORF">GOODEAATRI_017437</name>
</gene>
<accession>A0ABV0PQ27</accession>
<dbReference type="Proteomes" id="UP001476798">
    <property type="component" value="Unassembled WGS sequence"/>
</dbReference>
<comment type="caution">
    <text evidence="1">The sequence shown here is derived from an EMBL/GenBank/DDBJ whole genome shotgun (WGS) entry which is preliminary data.</text>
</comment>
<reference evidence="1 2" key="1">
    <citation type="submission" date="2021-06" db="EMBL/GenBank/DDBJ databases">
        <authorList>
            <person name="Palmer J.M."/>
        </authorList>
    </citation>
    <scope>NUCLEOTIDE SEQUENCE [LARGE SCALE GENOMIC DNA]</scope>
    <source>
        <strain evidence="1 2">GA_2019</strain>
        <tissue evidence="1">Muscle</tissue>
    </source>
</reference>
<protein>
    <submittedName>
        <fullName evidence="1">Uncharacterized protein</fullName>
    </submittedName>
</protein>
<sequence length="102" mass="10738">MDVYLHILEGKTTGENVLCSLIHQAFPCHGLLALSTAGFVPLFAVHFTRSASFTCPNVCSVHFAVSTCSAPSADVSRSRKCDGLYLQPKAVAAGCKPDPGAK</sequence>
<name>A0ABV0PQ27_9TELE</name>
<organism evidence="1 2">
    <name type="scientific">Goodea atripinnis</name>
    <dbReference type="NCBI Taxonomy" id="208336"/>
    <lineage>
        <taxon>Eukaryota</taxon>
        <taxon>Metazoa</taxon>
        <taxon>Chordata</taxon>
        <taxon>Craniata</taxon>
        <taxon>Vertebrata</taxon>
        <taxon>Euteleostomi</taxon>
        <taxon>Actinopterygii</taxon>
        <taxon>Neopterygii</taxon>
        <taxon>Teleostei</taxon>
        <taxon>Neoteleostei</taxon>
        <taxon>Acanthomorphata</taxon>
        <taxon>Ovalentaria</taxon>
        <taxon>Atherinomorphae</taxon>
        <taxon>Cyprinodontiformes</taxon>
        <taxon>Goodeidae</taxon>
        <taxon>Goodea</taxon>
    </lineage>
</organism>
<proteinExistence type="predicted"/>